<dbReference type="PATRIC" id="fig|748449.3.peg.2376"/>
<feature type="domain" description="Sporulation stage II protein D amidase enhancer LytB N-terminal" evidence="2">
    <location>
        <begin position="40"/>
        <end position="140"/>
    </location>
</feature>
<evidence type="ECO:0000313" key="4">
    <source>
        <dbReference type="Proteomes" id="UP000010880"/>
    </source>
</evidence>
<dbReference type="Pfam" id="PF08486">
    <property type="entry name" value="SpoIID"/>
    <property type="match status" value="1"/>
</dbReference>
<keyword evidence="1" id="KW-0812">Transmembrane</keyword>
<dbReference type="OrthoDB" id="9794671at2"/>
<dbReference type="RefSeq" id="WP_015328042.1">
    <property type="nucleotide sequence ID" value="NC_019978.1"/>
</dbReference>
<accession>L0KE39</accession>
<dbReference type="HOGENOM" id="CLU_021203_1_1_9"/>
<evidence type="ECO:0000313" key="3">
    <source>
        <dbReference type="EMBL" id="AGB42328.1"/>
    </source>
</evidence>
<dbReference type="InterPro" id="IPR014225">
    <property type="entry name" value="Spore_II_D_firmicutes"/>
</dbReference>
<dbReference type="STRING" id="748449.Halha_2454"/>
<dbReference type="KEGG" id="hhl:Halha_2454"/>
<dbReference type="InterPro" id="IPR013486">
    <property type="entry name" value="SpoIID/LytB"/>
</dbReference>
<sequence length="303" mass="34535">MKDVLIVFIICSLLFIFIIPTTVVFLTDQLQPIQKSIKVYNSKTKEVIELQIEEYLKGVLAAEMPASFPIEALKAQAVAARTYTFKRLANQEQLTTNSRVDQAWLSQQDLLERWGLINYFKYWPKVSAAVEETKGLILTYQGRIIDSVYHSSSGGQTASAKEVWGNKIPYLQSVRSRYERSSPYNRNRKVFTMTELSQKLNLDNSTIKSIRITKLSNSGRVLKIKIGDRFFTGQELRNELGLLSTDFSFDITGRRIEFITSGYGHGVGLSQYGAQGMANQGYSFSQILKYYYHGVKFSLVDYD</sequence>
<evidence type="ECO:0000259" key="2">
    <source>
        <dbReference type="Pfam" id="PF08486"/>
    </source>
</evidence>
<dbReference type="GO" id="GO:0030288">
    <property type="term" value="C:outer membrane-bounded periplasmic space"/>
    <property type="evidence" value="ECO:0007669"/>
    <property type="project" value="TreeGrafter"/>
</dbReference>
<keyword evidence="1" id="KW-1133">Transmembrane helix</keyword>
<dbReference type="PANTHER" id="PTHR30032:SF4">
    <property type="entry name" value="AMIDASE ENHANCER"/>
    <property type="match status" value="1"/>
</dbReference>
<dbReference type="InterPro" id="IPR013693">
    <property type="entry name" value="SpoIID/LytB_N"/>
</dbReference>
<dbReference type="eggNOG" id="COG2385">
    <property type="taxonomic scope" value="Bacteria"/>
</dbReference>
<feature type="transmembrane region" description="Helical" evidence="1">
    <location>
        <begin position="6"/>
        <end position="26"/>
    </location>
</feature>
<dbReference type="Proteomes" id="UP000010880">
    <property type="component" value="Chromosome"/>
</dbReference>
<dbReference type="InterPro" id="IPR051922">
    <property type="entry name" value="Bact_Sporulation_Assoc"/>
</dbReference>
<dbReference type="GO" id="GO:0030435">
    <property type="term" value="P:sporulation resulting in formation of a cellular spore"/>
    <property type="evidence" value="ECO:0007669"/>
    <property type="project" value="InterPro"/>
</dbReference>
<keyword evidence="4" id="KW-1185">Reference proteome</keyword>
<proteinExistence type="predicted"/>
<evidence type="ECO:0000256" key="1">
    <source>
        <dbReference type="SAM" id="Phobius"/>
    </source>
</evidence>
<name>L0KE39_HALHC</name>
<dbReference type="PANTHER" id="PTHR30032">
    <property type="entry name" value="N-ACETYLMURAMOYL-L-ALANINE AMIDASE-RELATED"/>
    <property type="match status" value="1"/>
</dbReference>
<reference evidence="4" key="1">
    <citation type="submission" date="2012-02" db="EMBL/GenBank/DDBJ databases">
        <title>The complete genome of Halobacteroides halobius DSM 5150.</title>
        <authorList>
            <person name="Lucas S."/>
            <person name="Copeland A."/>
            <person name="Lapidus A."/>
            <person name="Glavina del Rio T."/>
            <person name="Dalin E."/>
            <person name="Tice H."/>
            <person name="Bruce D."/>
            <person name="Goodwin L."/>
            <person name="Pitluck S."/>
            <person name="Peters L."/>
            <person name="Mikhailova N."/>
            <person name="Gu W."/>
            <person name="Kyrpides N."/>
            <person name="Mavromatis K."/>
            <person name="Ivanova N."/>
            <person name="Brettin T."/>
            <person name="Detter J.C."/>
            <person name="Han C."/>
            <person name="Larimer F."/>
            <person name="Land M."/>
            <person name="Hauser L."/>
            <person name="Markowitz V."/>
            <person name="Cheng J.-F."/>
            <person name="Hugenholtz P."/>
            <person name="Woyke T."/>
            <person name="Wu D."/>
            <person name="Tindall B."/>
            <person name="Pomrenke H."/>
            <person name="Brambilla E."/>
            <person name="Klenk H.-P."/>
            <person name="Eisen J.A."/>
        </authorList>
    </citation>
    <scope>NUCLEOTIDE SEQUENCE [LARGE SCALE GENOMIC DNA]</scope>
    <source>
        <strain evidence="4">ATCC 35273 / DSM 5150 / MD-1</strain>
    </source>
</reference>
<dbReference type="NCBIfam" id="TIGR02870">
    <property type="entry name" value="spore_II_D"/>
    <property type="match status" value="1"/>
</dbReference>
<organism evidence="3 4">
    <name type="scientific">Halobacteroides halobius (strain ATCC 35273 / DSM 5150 / MD-1)</name>
    <dbReference type="NCBI Taxonomy" id="748449"/>
    <lineage>
        <taxon>Bacteria</taxon>
        <taxon>Bacillati</taxon>
        <taxon>Bacillota</taxon>
        <taxon>Clostridia</taxon>
        <taxon>Halanaerobiales</taxon>
        <taxon>Halobacteroidaceae</taxon>
        <taxon>Halobacteroides</taxon>
    </lineage>
</organism>
<dbReference type="AlphaFoldDB" id="L0KE39"/>
<dbReference type="EMBL" id="CP003359">
    <property type="protein sequence ID" value="AGB42328.1"/>
    <property type="molecule type" value="Genomic_DNA"/>
</dbReference>
<dbReference type="NCBIfam" id="TIGR02669">
    <property type="entry name" value="SpoIID_LytB"/>
    <property type="match status" value="1"/>
</dbReference>
<keyword evidence="1" id="KW-0472">Membrane</keyword>
<protein>
    <submittedName>
        <fullName evidence="3">Stage II sporulation protein D</fullName>
    </submittedName>
</protein>
<gene>
    <name evidence="3" type="ordered locus">Halha_2454</name>
</gene>